<dbReference type="InterPro" id="IPR036162">
    <property type="entry name" value="Resolvase-like_N_sf"/>
</dbReference>
<evidence type="ECO:0000256" key="1">
    <source>
        <dbReference type="SAM" id="Coils"/>
    </source>
</evidence>
<evidence type="ECO:0000259" key="2">
    <source>
        <dbReference type="PROSITE" id="PS51736"/>
    </source>
</evidence>
<dbReference type="PANTHER" id="PTHR30461:SF23">
    <property type="entry name" value="DNA RECOMBINASE-RELATED"/>
    <property type="match status" value="1"/>
</dbReference>
<dbReference type="PROSITE" id="PS51736">
    <property type="entry name" value="RECOMBINASES_3"/>
    <property type="match status" value="1"/>
</dbReference>
<feature type="coiled-coil region" evidence="1">
    <location>
        <begin position="361"/>
        <end position="399"/>
    </location>
</feature>
<dbReference type="Pfam" id="PF00239">
    <property type="entry name" value="Resolvase"/>
    <property type="match status" value="1"/>
</dbReference>
<dbReference type="InterPro" id="IPR011109">
    <property type="entry name" value="DNA_bind_recombinase_dom"/>
</dbReference>
<dbReference type="SUPFAM" id="SSF53041">
    <property type="entry name" value="Resolvase-like"/>
    <property type="match status" value="1"/>
</dbReference>
<dbReference type="GO" id="GO:0003677">
    <property type="term" value="F:DNA binding"/>
    <property type="evidence" value="ECO:0007669"/>
    <property type="project" value="InterPro"/>
</dbReference>
<dbReference type="GO" id="GO:0000150">
    <property type="term" value="F:DNA strand exchange activity"/>
    <property type="evidence" value="ECO:0007669"/>
    <property type="project" value="InterPro"/>
</dbReference>
<dbReference type="Gene3D" id="3.90.1750.20">
    <property type="entry name" value="Putative Large Serine Recombinase, Chain B, Domain 2"/>
    <property type="match status" value="1"/>
</dbReference>
<feature type="domain" description="Resolvase/invertase-type recombinase catalytic" evidence="2">
    <location>
        <begin position="2"/>
        <end position="152"/>
    </location>
</feature>
<feature type="domain" description="Recombinase" evidence="3">
    <location>
        <begin position="154"/>
        <end position="286"/>
    </location>
</feature>
<evidence type="ECO:0000313" key="4">
    <source>
        <dbReference type="EMBL" id="OXB93784.1"/>
    </source>
</evidence>
<dbReference type="EMBL" id="NDYL01000001">
    <property type="protein sequence ID" value="OXB93784.1"/>
    <property type="molecule type" value="Genomic_DNA"/>
</dbReference>
<dbReference type="InterPro" id="IPR050639">
    <property type="entry name" value="SSR_resolvase"/>
</dbReference>
<dbReference type="Proteomes" id="UP000198394">
    <property type="component" value="Unassembled WGS sequence"/>
</dbReference>
<proteinExistence type="predicted"/>
<evidence type="ECO:0000259" key="3">
    <source>
        <dbReference type="PROSITE" id="PS51737"/>
    </source>
</evidence>
<evidence type="ECO:0000313" key="5">
    <source>
        <dbReference type="Proteomes" id="UP000198394"/>
    </source>
</evidence>
<dbReference type="Pfam" id="PF13408">
    <property type="entry name" value="Zn_ribbon_recom"/>
    <property type="match status" value="1"/>
</dbReference>
<dbReference type="RefSeq" id="WP_033010068.1">
    <property type="nucleotide sequence ID" value="NZ_NDYL01000001.1"/>
</dbReference>
<protein>
    <submittedName>
        <fullName evidence="4">Recombinase family protein</fullName>
    </submittedName>
</protein>
<dbReference type="SMART" id="SM00857">
    <property type="entry name" value="Resolvase"/>
    <property type="match status" value="1"/>
</dbReference>
<dbReference type="CDD" id="cd00338">
    <property type="entry name" value="Ser_Recombinase"/>
    <property type="match status" value="1"/>
</dbReference>
<keyword evidence="5" id="KW-1185">Reference proteome</keyword>
<dbReference type="Pfam" id="PF07508">
    <property type="entry name" value="Recombinase"/>
    <property type="match status" value="1"/>
</dbReference>
<dbReference type="AlphaFoldDB" id="A0A226QP58"/>
<keyword evidence="1" id="KW-0175">Coiled coil</keyword>
<dbReference type="PANTHER" id="PTHR30461">
    <property type="entry name" value="DNA-INVERTASE FROM LAMBDOID PROPHAGE"/>
    <property type="match status" value="1"/>
</dbReference>
<dbReference type="InterPro" id="IPR006119">
    <property type="entry name" value="Resolv_N"/>
</dbReference>
<dbReference type="PROSITE" id="PS51737">
    <property type="entry name" value="RECOMBINASE_DNA_BIND"/>
    <property type="match status" value="1"/>
</dbReference>
<name>A0A226QP58_9BACL</name>
<sequence length="492" mass="56714">MRCGVYVRVSSDKLEQQASLQYQKELFYNYIADKGWDLYEVYIDVESGTTAKRKNLQRLIDDAMNKKIDVILAKELSRLARNGELSYQIKNLCENHGVHIITLDGAINTLQGNTHMFGLYAWMYEQEAQRTSERVKETLKTRAKKGLFKGSTPPYGYTIKDGKLHIRDDETPNIVRRIFNEYLAGYGRDSIARRLYNEGIPTPAEVAGKKNAGDKWNDSTIKLILTNPHYTGDLVQGRTTTVSVTSTKRKKVSDEELIIIPNAHEPIIPRDVFEAVQHQMKLRSKTIPAPKRHLFTNIAYCADCGKGMWYRSNRKGYVCGGYARFGKKACSSHVIKEEVLKQTIIHDIQSLMQQIDKEYYLKQLEEKAKQSQLSVQKKLDKINKKIDALKARKRKYIELLADDKITQEDYQDMIEANSKEINELVVSKKELESLLSSHKVVENIQKLKQELAQFLNFDELTPEILHRLIDRIEIKADGTPKIFYRFSAPKIE</sequence>
<dbReference type="InterPro" id="IPR025827">
    <property type="entry name" value="Zn_ribbon_recom_dom"/>
</dbReference>
<organism evidence="4 5">
    <name type="scientific">Parageobacillus galactosidasius</name>
    <dbReference type="NCBI Taxonomy" id="883812"/>
    <lineage>
        <taxon>Bacteria</taxon>
        <taxon>Bacillati</taxon>
        <taxon>Bacillota</taxon>
        <taxon>Bacilli</taxon>
        <taxon>Bacillales</taxon>
        <taxon>Anoxybacillaceae</taxon>
        <taxon>Parageobacillus</taxon>
    </lineage>
</organism>
<reference evidence="4 5" key="1">
    <citation type="submission" date="2017-04" db="EMBL/GenBank/DDBJ databases">
        <title>The genome sequence of Parageobacillus galactosidasius DSM 18751.</title>
        <authorList>
            <person name="Ramaloko W.T."/>
            <person name="Koen N."/>
            <person name="Polliack S."/>
            <person name="Aliyu H."/>
            <person name="Lebre P."/>
            <person name="Mohr T."/>
            <person name="Oswald F."/>
            <person name="Zwick M."/>
            <person name="Neumann A."/>
            <person name="Syldatk C."/>
            <person name="Cowan D."/>
            <person name="De Maayer P."/>
        </authorList>
    </citation>
    <scope>NUCLEOTIDE SEQUENCE [LARGE SCALE GENOMIC DNA]</scope>
    <source>
        <strain evidence="4 5">DSM 18751</strain>
    </source>
</reference>
<gene>
    <name evidence="4" type="ORF">B9L23_02210</name>
</gene>
<comment type="caution">
    <text evidence="4">The sequence shown here is derived from an EMBL/GenBank/DDBJ whole genome shotgun (WGS) entry which is preliminary data.</text>
</comment>
<accession>A0A226QP58</accession>
<dbReference type="InterPro" id="IPR038109">
    <property type="entry name" value="DNA_bind_recomb_sf"/>
</dbReference>
<dbReference type="Gene3D" id="3.40.50.1390">
    <property type="entry name" value="Resolvase, N-terminal catalytic domain"/>
    <property type="match status" value="1"/>
</dbReference>